<dbReference type="Proteomes" id="UP000807342">
    <property type="component" value="Unassembled WGS sequence"/>
</dbReference>
<dbReference type="AlphaFoldDB" id="A0A9P5WVL6"/>
<name>A0A9P5WVL6_9AGAR</name>
<reference evidence="2" key="1">
    <citation type="submission" date="2020-11" db="EMBL/GenBank/DDBJ databases">
        <authorList>
            <consortium name="DOE Joint Genome Institute"/>
            <person name="Ahrendt S."/>
            <person name="Riley R."/>
            <person name="Andreopoulos W."/>
            <person name="Labutti K."/>
            <person name="Pangilinan J."/>
            <person name="Ruiz-Duenas F.J."/>
            <person name="Barrasa J.M."/>
            <person name="Sanchez-Garcia M."/>
            <person name="Camarero S."/>
            <person name="Miyauchi S."/>
            <person name="Serrano A."/>
            <person name="Linde D."/>
            <person name="Babiker R."/>
            <person name="Drula E."/>
            <person name="Ayuso-Fernandez I."/>
            <person name="Pacheco R."/>
            <person name="Padilla G."/>
            <person name="Ferreira P."/>
            <person name="Barriuso J."/>
            <person name="Kellner H."/>
            <person name="Castanera R."/>
            <person name="Alfaro M."/>
            <person name="Ramirez L."/>
            <person name="Pisabarro A.G."/>
            <person name="Kuo A."/>
            <person name="Tritt A."/>
            <person name="Lipzen A."/>
            <person name="He G."/>
            <person name="Yan M."/>
            <person name="Ng V."/>
            <person name="Cullen D."/>
            <person name="Martin F."/>
            <person name="Rosso M.-N."/>
            <person name="Henrissat B."/>
            <person name="Hibbett D."/>
            <person name="Martinez A.T."/>
            <person name="Grigoriev I.V."/>
        </authorList>
    </citation>
    <scope>NUCLEOTIDE SEQUENCE</scope>
    <source>
        <strain evidence="2">MF-IS2</strain>
    </source>
</reference>
<sequence>MSTPATPPRTPEHPQTNQSGTPRSHKHTGDGHKLTETRIAIATEMDREMLVCGVDSFQQSYLPFVPTAEDIDGCVELLRDKGLLVTGNNGGLRWKDFPKPPSQLSGTEKAVFSPLKAIADVISEYRSTGDTPGRVEIPHVKYRDCPDANVHSELRGATFKIDGCFELDKASGIVRHGVKLVASNIAVSAEFKKKEEDWVDNRQKLVSAASHIMNDDPR</sequence>
<feature type="non-terminal residue" evidence="2">
    <location>
        <position position="218"/>
    </location>
</feature>
<keyword evidence="3" id="KW-1185">Reference proteome</keyword>
<comment type="caution">
    <text evidence="2">The sequence shown here is derived from an EMBL/GenBank/DDBJ whole genome shotgun (WGS) entry which is preliminary data.</text>
</comment>
<organism evidence="2 3">
    <name type="scientific">Macrolepiota fuliginosa MF-IS2</name>
    <dbReference type="NCBI Taxonomy" id="1400762"/>
    <lineage>
        <taxon>Eukaryota</taxon>
        <taxon>Fungi</taxon>
        <taxon>Dikarya</taxon>
        <taxon>Basidiomycota</taxon>
        <taxon>Agaricomycotina</taxon>
        <taxon>Agaricomycetes</taxon>
        <taxon>Agaricomycetidae</taxon>
        <taxon>Agaricales</taxon>
        <taxon>Agaricineae</taxon>
        <taxon>Agaricaceae</taxon>
        <taxon>Macrolepiota</taxon>
    </lineage>
</organism>
<evidence type="ECO:0000313" key="3">
    <source>
        <dbReference type="Proteomes" id="UP000807342"/>
    </source>
</evidence>
<feature type="compositionally biased region" description="Polar residues" evidence="1">
    <location>
        <begin position="13"/>
        <end position="22"/>
    </location>
</feature>
<evidence type="ECO:0000313" key="2">
    <source>
        <dbReference type="EMBL" id="KAF9439383.1"/>
    </source>
</evidence>
<gene>
    <name evidence="2" type="ORF">P691DRAFT_787029</name>
</gene>
<dbReference type="OrthoDB" id="3271139at2759"/>
<accession>A0A9P5WVL6</accession>
<proteinExistence type="predicted"/>
<protein>
    <submittedName>
        <fullName evidence="2">Uncharacterized protein</fullName>
    </submittedName>
</protein>
<feature type="region of interest" description="Disordered" evidence="1">
    <location>
        <begin position="1"/>
        <end position="33"/>
    </location>
</feature>
<evidence type="ECO:0000256" key="1">
    <source>
        <dbReference type="SAM" id="MobiDB-lite"/>
    </source>
</evidence>
<dbReference type="EMBL" id="MU154498">
    <property type="protein sequence ID" value="KAF9439383.1"/>
    <property type="molecule type" value="Genomic_DNA"/>
</dbReference>